<accession>A0A845DDY9</accession>
<comment type="similarity">
    <text evidence="1">Belongs to the ComF/GntX family.</text>
</comment>
<reference evidence="3 4" key="1">
    <citation type="submission" date="2019-09" db="EMBL/GenBank/DDBJ databases">
        <title>Characterisation of the sponge microbiome using genome-centric metagenomics.</title>
        <authorList>
            <person name="Engelberts J.P."/>
            <person name="Robbins S.J."/>
            <person name="De Goeij J.M."/>
            <person name="Aranda M."/>
            <person name="Bell S.C."/>
            <person name="Webster N.S."/>
        </authorList>
    </citation>
    <scope>NUCLEOTIDE SEQUENCE [LARGE SCALE GENOMIC DNA]</scope>
    <source>
        <strain evidence="3">SB0662_bin_43</strain>
    </source>
</reference>
<dbReference type="InterPro" id="IPR029057">
    <property type="entry name" value="PRTase-like"/>
</dbReference>
<dbReference type="AlphaFoldDB" id="A0A845DDY9"/>
<evidence type="ECO:0000313" key="3">
    <source>
        <dbReference type="EMBL" id="MYE38161.1"/>
    </source>
</evidence>
<gene>
    <name evidence="3" type="ORF">F4X82_01400</name>
</gene>
<name>A0A845DDY9_9BACT</name>
<dbReference type="Pfam" id="PF00156">
    <property type="entry name" value="Pribosyltran"/>
    <property type="match status" value="1"/>
</dbReference>
<organism evidence="3 4">
    <name type="scientific">Candidatus Spechtbacteria bacterium SB0662_bin_43</name>
    <dbReference type="NCBI Taxonomy" id="2604897"/>
    <lineage>
        <taxon>Bacteria</taxon>
        <taxon>Candidatus Spechtiibacteriota</taxon>
    </lineage>
</organism>
<proteinExistence type="inferred from homology"/>
<dbReference type="EMBL" id="VXOY01000011">
    <property type="protein sequence ID" value="MYE38161.1"/>
    <property type="molecule type" value="Genomic_DNA"/>
</dbReference>
<feature type="domain" description="Phosphoribosyltransferase" evidence="2">
    <location>
        <begin position="141"/>
        <end position="231"/>
    </location>
</feature>
<protein>
    <submittedName>
        <fullName evidence="3">ComF family protein</fullName>
    </submittedName>
</protein>
<sequence length="235" mass="26768">MNFSFLQAIPDILFPKSCYGCRTPDTYLCDSCARQCILKEPRCPHCAHRIPFGNLLPHCKRQIHLSRLFLAMDYNNDVVQHLIHDFKYKHCFALAEPLTTPAIQWLKTQHALHSSNKNNTVIVPVPGHPRRTRKRGFHPAFKIAEIASMELDIPITQNVLVKIKNTKQQAKTEQRKERYANVKNVFKAQNISPIRKKTILLIDDVYTTGATMAECSRVLKNAGVKDVIGLAIAKD</sequence>
<evidence type="ECO:0000259" key="2">
    <source>
        <dbReference type="Pfam" id="PF00156"/>
    </source>
</evidence>
<dbReference type="InterPro" id="IPR000836">
    <property type="entry name" value="PRTase_dom"/>
</dbReference>
<evidence type="ECO:0000313" key="4">
    <source>
        <dbReference type="Proteomes" id="UP000449092"/>
    </source>
</evidence>
<dbReference type="Gene3D" id="3.40.50.2020">
    <property type="match status" value="1"/>
</dbReference>
<dbReference type="SUPFAM" id="SSF53271">
    <property type="entry name" value="PRTase-like"/>
    <property type="match status" value="1"/>
</dbReference>
<dbReference type="InterPro" id="IPR051910">
    <property type="entry name" value="ComF/GntX_DNA_util-trans"/>
</dbReference>
<dbReference type="Proteomes" id="UP000449092">
    <property type="component" value="Unassembled WGS sequence"/>
</dbReference>
<dbReference type="CDD" id="cd06223">
    <property type="entry name" value="PRTases_typeI"/>
    <property type="match status" value="1"/>
</dbReference>
<dbReference type="PANTHER" id="PTHR47505:SF1">
    <property type="entry name" value="DNA UTILIZATION PROTEIN YHGH"/>
    <property type="match status" value="1"/>
</dbReference>
<comment type="caution">
    <text evidence="3">The sequence shown here is derived from an EMBL/GenBank/DDBJ whole genome shotgun (WGS) entry which is preliminary data.</text>
</comment>
<dbReference type="PANTHER" id="PTHR47505">
    <property type="entry name" value="DNA UTILIZATION PROTEIN YHGH"/>
    <property type="match status" value="1"/>
</dbReference>
<evidence type="ECO:0000256" key="1">
    <source>
        <dbReference type="ARBA" id="ARBA00008007"/>
    </source>
</evidence>